<proteinExistence type="inferred from homology"/>
<dbReference type="InterPro" id="IPR000847">
    <property type="entry name" value="LysR_HTH_N"/>
</dbReference>
<evidence type="ECO:0000256" key="3">
    <source>
        <dbReference type="ARBA" id="ARBA00023125"/>
    </source>
</evidence>
<sequence length="293" mass="33174">MIKRLQYFNTIVETGNMSETSRIFDVQPSSISRQLAVLENDLGVRLINRNSRNIALTEAGHRFYSYSKQIILDLDEAKRVINDLQQVPSGMLNLSVTVGFGEAVIIPLLPKFKAAYPDVDLRVEITERIVDLIEENTDVVIRSGNLTDSSMIATQLATNDFILCASPMYLKENGTPLAIDDLVNYLCIKYGYAGWGNWFLKGEKLEKIEIENSIEVNTVNGQKQLVLNHGGLALIPHWAVKNELENGDLVQVMRDHHFCPYGKDTAVYAIFLRRELISPKIRVFLDFLKENLN</sequence>
<evidence type="ECO:0000256" key="4">
    <source>
        <dbReference type="ARBA" id="ARBA00023163"/>
    </source>
</evidence>
<dbReference type="SUPFAM" id="SSF53850">
    <property type="entry name" value="Periplasmic binding protein-like II"/>
    <property type="match status" value="1"/>
</dbReference>
<dbReference type="Pfam" id="PF00126">
    <property type="entry name" value="HTH_1"/>
    <property type="match status" value="1"/>
</dbReference>
<keyword evidence="7" id="KW-1185">Reference proteome</keyword>
<dbReference type="FunFam" id="1.10.10.10:FF:000001">
    <property type="entry name" value="LysR family transcriptional regulator"/>
    <property type="match status" value="1"/>
</dbReference>
<evidence type="ECO:0000256" key="1">
    <source>
        <dbReference type="ARBA" id="ARBA00009437"/>
    </source>
</evidence>
<gene>
    <name evidence="6" type="ordered locus">VSAL_II0291</name>
</gene>
<dbReference type="InterPro" id="IPR005119">
    <property type="entry name" value="LysR_subst-bd"/>
</dbReference>
<dbReference type="CDD" id="cd08422">
    <property type="entry name" value="PBP2_CrgA_like"/>
    <property type="match status" value="1"/>
</dbReference>
<dbReference type="InterPro" id="IPR058163">
    <property type="entry name" value="LysR-type_TF_proteobact-type"/>
</dbReference>
<feature type="domain" description="HTH lysR-type" evidence="5">
    <location>
        <begin position="1"/>
        <end position="57"/>
    </location>
</feature>
<evidence type="ECO:0000313" key="6">
    <source>
        <dbReference type="EMBL" id="CAQ81045.1"/>
    </source>
</evidence>
<dbReference type="PANTHER" id="PTHR30537:SF5">
    <property type="entry name" value="HTH-TYPE TRANSCRIPTIONAL ACTIVATOR TTDR-RELATED"/>
    <property type="match status" value="1"/>
</dbReference>
<dbReference type="GO" id="GO:0043565">
    <property type="term" value="F:sequence-specific DNA binding"/>
    <property type="evidence" value="ECO:0007669"/>
    <property type="project" value="TreeGrafter"/>
</dbReference>
<keyword evidence="4" id="KW-0804">Transcription</keyword>
<dbReference type="Gene3D" id="1.10.10.10">
    <property type="entry name" value="Winged helix-like DNA-binding domain superfamily/Winged helix DNA-binding domain"/>
    <property type="match status" value="1"/>
</dbReference>
<name>B6EQR7_ALISL</name>
<protein>
    <submittedName>
        <fullName evidence="6">HTH-type transcriptional regulator, LysR family</fullName>
    </submittedName>
</protein>
<dbReference type="PANTHER" id="PTHR30537">
    <property type="entry name" value="HTH-TYPE TRANSCRIPTIONAL REGULATOR"/>
    <property type="match status" value="1"/>
</dbReference>
<organism evidence="6 7">
    <name type="scientific">Aliivibrio salmonicida (strain LFI1238)</name>
    <name type="common">Vibrio salmonicida (strain LFI1238)</name>
    <dbReference type="NCBI Taxonomy" id="316275"/>
    <lineage>
        <taxon>Bacteria</taxon>
        <taxon>Pseudomonadati</taxon>
        <taxon>Pseudomonadota</taxon>
        <taxon>Gammaproteobacteria</taxon>
        <taxon>Vibrionales</taxon>
        <taxon>Vibrionaceae</taxon>
        <taxon>Aliivibrio</taxon>
    </lineage>
</organism>
<comment type="similarity">
    <text evidence="1">Belongs to the LysR transcriptional regulatory family.</text>
</comment>
<dbReference type="eggNOG" id="COG0583">
    <property type="taxonomic scope" value="Bacteria"/>
</dbReference>
<dbReference type="GO" id="GO:0006351">
    <property type="term" value="P:DNA-templated transcription"/>
    <property type="evidence" value="ECO:0007669"/>
    <property type="project" value="TreeGrafter"/>
</dbReference>
<dbReference type="HOGENOM" id="CLU_039613_16_2_6"/>
<dbReference type="Gene3D" id="3.40.190.290">
    <property type="match status" value="1"/>
</dbReference>
<dbReference type="KEGG" id="vsa:VSAL_II0291"/>
<dbReference type="Proteomes" id="UP000001730">
    <property type="component" value="Chromosome 2"/>
</dbReference>
<dbReference type="RefSeq" id="WP_012551651.1">
    <property type="nucleotide sequence ID" value="NC_011313.1"/>
</dbReference>
<evidence type="ECO:0000313" key="7">
    <source>
        <dbReference type="Proteomes" id="UP000001730"/>
    </source>
</evidence>
<dbReference type="SUPFAM" id="SSF46785">
    <property type="entry name" value="Winged helix' DNA-binding domain"/>
    <property type="match status" value="1"/>
</dbReference>
<reference evidence="6 7" key="1">
    <citation type="journal article" date="2008" name="BMC Genomics">
        <title>The genome sequence of the fish pathogen Aliivibrio salmonicida strain LFI1238 shows extensive evidence of gene decay.</title>
        <authorList>
            <person name="Hjerde E."/>
            <person name="Lorentzen M.S."/>
            <person name="Holden M.T."/>
            <person name="Seeger K."/>
            <person name="Paulsen S."/>
            <person name="Bason N."/>
            <person name="Churcher C."/>
            <person name="Harris D."/>
            <person name="Norbertczak H."/>
            <person name="Quail M.A."/>
            <person name="Sanders S."/>
            <person name="Thurston S."/>
            <person name="Parkhill J."/>
            <person name="Willassen N.P."/>
            <person name="Thomson N.R."/>
        </authorList>
    </citation>
    <scope>NUCLEOTIDE SEQUENCE [LARGE SCALE GENOMIC DNA]</scope>
    <source>
        <strain evidence="6 7">LFI1238</strain>
    </source>
</reference>
<dbReference type="EMBL" id="FM178380">
    <property type="protein sequence ID" value="CAQ81045.1"/>
    <property type="molecule type" value="Genomic_DNA"/>
</dbReference>
<dbReference type="InterPro" id="IPR036390">
    <property type="entry name" value="WH_DNA-bd_sf"/>
</dbReference>
<dbReference type="PROSITE" id="PS50931">
    <property type="entry name" value="HTH_LYSR"/>
    <property type="match status" value="1"/>
</dbReference>
<dbReference type="InterPro" id="IPR036388">
    <property type="entry name" value="WH-like_DNA-bd_sf"/>
</dbReference>
<evidence type="ECO:0000259" key="5">
    <source>
        <dbReference type="PROSITE" id="PS50931"/>
    </source>
</evidence>
<dbReference type="GO" id="GO:0003700">
    <property type="term" value="F:DNA-binding transcription factor activity"/>
    <property type="evidence" value="ECO:0007669"/>
    <property type="project" value="InterPro"/>
</dbReference>
<dbReference type="Pfam" id="PF03466">
    <property type="entry name" value="LysR_substrate"/>
    <property type="match status" value="1"/>
</dbReference>
<evidence type="ECO:0000256" key="2">
    <source>
        <dbReference type="ARBA" id="ARBA00023015"/>
    </source>
</evidence>
<keyword evidence="2" id="KW-0805">Transcription regulation</keyword>
<keyword evidence="3" id="KW-0238">DNA-binding</keyword>
<accession>B6EQR7</accession>
<dbReference type="AlphaFoldDB" id="B6EQR7"/>